<evidence type="ECO:0000313" key="1">
    <source>
        <dbReference type="EMBL" id="MBB5939534.1"/>
    </source>
</evidence>
<comment type="caution">
    <text evidence="1">The sequence shown here is derived from an EMBL/GenBank/DDBJ whole genome shotgun (WGS) entry which is preliminary data.</text>
</comment>
<dbReference type="AlphaFoldDB" id="A0A7W9QGD5"/>
<dbReference type="RefSeq" id="WP_184578754.1">
    <property type="nucleotide sequence ID" value="NZ_JACHJL010000024.1"/>
</dbReference>
<accession>A0A7W9QGD5</accession>
<dbReference type="EMBL" id="JACHJL010000024">
    <property type="protein sequence ID" value="MBB5939534.1"/>
    <property type="molecule type" value="Genomic_DNA"/>
</dbReference>
<reference evidence="1 2" key="1">
    <citation type="submission" date="2020-08" db="EMBL/GenBank/DDBJ databases">
        <title>Genomic Encyclopedia of Type Strains, Phase III (KMG-III): the genomes of soil and plant-associated and newly described type strains.</title>
        <authorList>
            <person name="Whitman W."/>
        </authorList>
    </citation>
    <scope>NUCLEOTIDE SEQUENCE [LARGE SCALE GENOMIC DNA]</scope>
    <source>
        <strain evidence="1 2">CECT 8305</strain>
    </source>
</reference>
<name>A0A7W9QGD5_9ACTN</name>
<gene>
    <name evidence="1" type="ORF">FHS42_006628</name>
</gene>
<dbReference type="Proteomes" id="UP000588098">
    <property type="component" value="Unassembled WGS sequence"/>
</dbReference>
<sequence>MEYPSLLGLSGAYVTTENAQNSISPFAVHSNGHFLFNGTRVNPVFDHTHSIWRFSPVELLTPDGLQEVSGSIKLRKDESPTFRADLKVGKKETPLSFSGRQLFSYDAPPPENGDRENLSPVQVDAPTVLPPSGDFPDPCFWARAYVVYVTTAGFVSASGVGAAALWGEVKPGWLSLLNMTDTFWKQVNDLIDYAITHPTETITIMTMSTKVACMYFAEWHNFGNAVQMLWKSLVFPSGVSWVAGWLGALNNQATANMAAWSASMAFWFKSLQGAIQGVVSACHQTA</sequence>
<protein>
    <submittedName>
        <fullName evidence="1">Uncharacterized protein</fullName>
    </submittedName>
</protein>
<proteinExistence type="predicted"/>
<organism evidence="1 2">
    <name type="scientific">Streptomyces zagrosensis</name>
    <dbReference type="NCBI Taxonomy" id="1042984"/>
    <lineage>
        <taxon>Bacteria</taxon>
        <taxon>Bacillati</taxon>
        <taxon>Actinomycetota</taxon>
        <taxon>Actinomycetes</taxon>
        <taxon>Kitasatosporales</taxon>
        <taxon>Streptomycetaceae</taxon>
        <taxon>Streptomyces</taxon>
    </lineage>
</organism>
<evidence type="ECO:0000313" key="2">
    <source>
        <dbReference type="Proteomes" id="UP000588098"/>
    </source>
</evidence>
<keyword evidence="2" id="KW-1185">Reference proteome</keyword>